<keyword evidence="5" id="KW-1185">Reference proteome</keyword>
<dbReference type="InterPro" id="IPR006162">
    <property type="entry name" value="Ppantetheine_attach_site"/>
</dbReference>
<dbReference type="PANTHER" id="PTHR43775">
    <property type="entry name" value="FATTY ACID SYNTHASE"/>
    <property type="match status" value="1"/>
</dbReference>
<dbReference type="Proteomes" id="UP001291653">
    <property type="component" value="Unassembled WGS sequence"/>
</dbReference>
<dbReference type="InterPro" id="IPR013149">
    <property type="entry name" value="ADH-like_C"/>
</dbReference>
<dbReference type="InterPro" id="IPR050091">
    <property type="entry name" value="PKS_NRPS_Biosynth_Enz"/>
</dbReference>
<dbReference type="Gene3D" id="1.10.1200.10">
    <property type="entry name" value="ACP-like"/>
    <property type="match status" value="1"/>
</dbReference>
<protein>
    <recommendedName>
        <fullName evidence="3">Carrier domain-containing protein</fullName>
    </recommendedName>
</protein>
<dbReference type="SMART" id="SM00829">
    <property type="entry name" value="PKS_ER"/>
    <property type="match status" value="1"/>
</dbReference>
<dbReference type="SUPFAM" id="SSF51735">
    <property type="entry name" value="NAD(P)-binding Rossmann-fold domains"/>
    <property type="match status" value="2"/>
</dbReference>
<dbReference type="CDD" id="cd05195">
    <property type="entry name" value="enoyl_red"/>
    <property type="match status" value="1"/>
</dbReference>
<name>A0ABQ5NXP3_9ACTN</name>
<gene>
    <name evidence="4" type="ORF">SYYSPA8_12545</name>
</gene>
<dbReference type="InterPro" id="IPR020806">
    <property type="entry name" value="PKS_PP-bd"/>
</dbReference>
<dbReference type="Pfam" id="PF08659">
    <property type="entry name" value="KR"/>
    <property type="match status" value="1"/>
</dbReference>
<dbReference type="InterPro" id="IPR009081">
    <property type="entry name" value="PP-bd_ACP"/>
</dbReference>
<dbReference type="InterPro" id="IPR020843">
    <property type="entry name" value="ER"/>
</dbReference>
<dbReference type="SMART" id="SM00822">
    <property type="entry name" value="PKS_KR"/>
    <property type="match status" value="1"/>
</dbReference>
<dbReference type="Gene3D" id="3.40.50.720">
    <property type="entry name" value="NAD(P)-binding Rossmann-like Domain"/>
    <property type="match status" value="2"/>
</dbReference>
<dbReference type="SMART" id="SM01294">
    <property type="entry name" value="PKS_PP_betabranch"/>
    <property type="match status" value="1"/>
</dbReference>
<dbReference type="PANTHER" id="PTHR43775:SF37">
    <property type="entry name" value="SI:DKEY-61P9.11"/>
    <property type="match status" value="1"/>
</dbReference>
<evidence type="ECO:0000313" key="5">
    <source>
        <dbReference type="Proteomes" id="UP001291653"/>
    </source>
</evidence>
<proteinExistence type="predicted"/>
<evidence type="ECO:0000256" key="2">
    <source>
        <dbReference type="ARBA" id="ARBA00022553"/>
    </source>
</evidence>
<keyword evidence="1" id="KW-0596">Phosphopantetheine</keyword>
<dbReference type="PROSITE" id="PS00012">
    <property type="entry name" value="PHOSPHOPANTETHEINE"/>
    <property type="match status" value="1"/>
</dbReference>
<dbReference type="EMBL" id="BSBI01000004">
    <property type="protein sequence ID" value="GLF95128.1"/>
    <property type="molecule type" value="Genomic_DNA"/>
</dbReference>
<dbReference type="InterPro" id="IPR036736">
    <property type="entry name" value="ACP-like_sf"/>
</dbReference>
<dbReference type="InterPro" id="IPR036291">
    <property type="entry name" value="NAD(P)-bd_dom_sf"/>
</dbReference>
<organism evidence="4 5">
    <name type="scientific">Streptomyces yaizuensis</name>
    <dbReference type="NCBI Taxonomy" id="2989713"/>
    <lineage>
        <taxon>Bacteria</taxon>
        <taxon>Bacillati</taxon>
        <taxon>Actinomycetota</taxon>
        <taxon>Actinomycetes</taxon>
        <taxon>Kitasatosporales</taxon>
        <taxon>Streptomycetaceae</taxon>
        <taxon>Streptomyces</taxon>
    </lineage>
</organism>
<sequence length="549" mass="58966">MGLAAIQYAQRVGATVIATAGTPGKRDLLRLLGVEHVLDSRSLDFADRIRELTGGEGIDVVLNSLAGEALSRSVATLKPYGRFVELGKRDFLADNPLLLAPFRNNLTFFGVDVTPLLTEDIPDSDVLFRKLEDAVRTGTIHPPPHQVYPASHIREACESLQHSRHLGKVVIDLTDPVPVREDPAQGPLDPEAEYLITGGLGGFGAATARHLADRGARHLTLISRRGPDAPEAGGLLTELRHNGISVTAYAADAADLDAMTGIVAGIDASGRRLAGVVHAAMVLDDAPFTELTEDRLRTVLAPKLTGALVLDRLTTARNLDFLALYSSLSSLTGNNLQGAYSAANLAMESLARRRRSDGVPVLAFRFGVIADAGYVHRTRTAGTMLARGMAGTPAREALRITDRLLAHPPEALPSHTITVAGMDWAAAGDFFTTLTAPRTAGLLPPQDDTTTPLLREQLTHADDGEAAALVEDALRDLLATTLRTTPDHIHTNRRLDHMGIDSLMATELSTAVRRTFDCEIPPVELTNAADLTALTHRILTRLNRRQDPT</sequence>
<dbReference type="SMART" id="SM00823">
    <property type="entry name" value="PKS_PP"/>
    <property type="match status" value="1"/>
</dbReference>
<accession>A0ABQ5NXP3</accession>
<dbReference type="SUPFAM" id="SSF47336">
    <property type="entry name" value="ACP-like"/>
    <property type="match status" value="1"/>
</dbReference>
<dbReference type="Gene3D" id="3.90.180.10">
    <property type="entry name" value="Medium-chain alcohol dehydrogenases, catalytic domain"/>
    <property type="match status" value="1"/>
</dbReference>
<dbReference type="InterPro" id="IPR057326">
    <property type="entry name" value="KR_dom"/>
</dbReference>
<dbReference type="Pfam" id="PF00107">
    <property type="entry name" value="ADH_zinc_N"/>
    <property type="match status" value="1"/>
</dbReference>
<dbReference type="PROSITE" id="PS50075">
    <property type="entry name" value="CARRIER"/>
    <property type="match status" value="1"/>
</dbReference>
<evidence type="ECO:0000259" key="3">
    <source>
        <dbReference type="PROSITE" id="PS50075"/>
    </source>
</evidence>
<dbReference type="InterPro" id="IPR013968">
    <property type="entry name" value="PKS_KR"/>
</dbReference>
<evidence type="ECO:0000256" key="1">
    <source>
        <dbReference type="ARBA" id="ARBA00022450"/>
    </source>
</evidence>
<keyword evidence="2" id="KW-0597">Phosphoprotein</keyword>
<feature type="domain" description="Carrier" evidence="3">
    <location>
        <begin position="468"/>
        <end position="542"/>
    </location>
</feature>
<comment type="caution">
    <text evidence="4">The sequence shown here is derived from an EMBL/GenBank/DDBJ whole genome shotgun (WGS) entry which is preliminary data.</text>
</comment>
<dbReference type="RefSeq" id="WP_323447196.1">
    <property type="nucleotide sequence ID" value="NZ_BSBI01000004.1"/>
</dbReference>
<evidence type="ECO:0000313" key="4">
    <source>
        <dbReference type="EMBL" id="GLF95128.1"/>
    </source>
</evidence>
<dbReference type="Pfam" id="PF00550">
    <property type="entry name" value="PP-binding"/>
    <property type="match status" value="1"/>
</dbReference>
<reference evidence="4 5" key="1">
    <citation type="submission" date="2022-10" db="EMBL/GenBank/DDBJ databases">
        <title>Draft genome sequence of Streptomyces sp. YSPA8.</title>
        <authorList>
            <person name="Moriuchi R."/>
            <person name="Dohra H."/>
            <person name="Yamamura H."/>
            <person name="Kodani S."/>
        </authorList>
    </citation>
    <scope>NUCLEOTIDE SEQUENCE [LARGE SCALE GENOMIC DNA]</scope>
    <source>
        <strain evidence="4 5">YSPA8</strain>
    </source>
</reference>